<feature type="region of interest" description="Disordered" evidence="15">
    <location>
        <begin position="423"/>
        <end position="449"/>
    </location>
</feature>
<organism evidence="18 19">
    <name type="scientific">Anaerobaca lacustris</name>
    <dbReference type="NCBI Taxonomy" id="3044600"/>
    <lineage>
        <taxon>Bacteria</taxon>
        <taxon>Pseudomonadati</taxon>
        <taxon>Planctomycetota</taxon>
        <taxon>Phycisphaerae</taxon>
        <taxon>Sedimentisphaerales</taxon>
        <taxon>Anaerobacaceae</taxon>
        <taxon>Anaerobaca</taxon>
    </lineage>
</organism>
<keyword evidence="9" id="KW-0406">Ion transport</keyword>
<dbReference type="PROSITE" id="PS51257">
    <property type="entry name" value="PROKAR_LIPOPROTEIN"/>
    <property type="match status" value="1"/>
</dbReference>
<evidence type="ECO:0000256" key="5">
    <source>
        <dbReference type="ARBA" id="ARBA00022597"/>
    </source>
</evidence>
<keyword evidence="12" id="KW-0564">Palmitate</keyword>
<keyword evidence="11" id="KW-0472">Membrane</keyword>
<dbReference type="GO" id="GO:0009279">
    <property type="term" value="C:cell outer membrane"/>
    <property type="evidence" value="ECO:0007669"/>
    <property type="project" value="UniProtKB-SubCell"/>
</dbReference>
<keyword evidence="6" id="KW-0812">Transmembrane</keyword>
<evidence type="ECO:0000256" key="11">
    <source>
        <dbReference type="ARBA" id="ARBA00023136"/>
    </source>
</evidence>
<evidence type="ECO:0000256" key="7">
    <source>
        <dbReference type="ARBA" id="ARBA00022729"/>
    </source>
</evidence>
<evidence type="ECO:0000256" key="15">
    <source>
        <dbReference type="SAM" id="MobiDB-lite"/>
    </source>
</evidence>
<feature type="domain" description="SLBB" evidence="17">
    <location>
        <begin position="499"/>
        <end position="578"/>
    </location>
</feature>
<keyword evidence="19" id="KW-1185">Reference proteome</keyword>
<dbReference type="GO" id="GO:0046930">
    <property type="term" value="C:pore complex"/>
    <property type="evidence" value="ECO:0007669"/>
    <property type="project" value="UniProtKB-KW"/>
</dbReference>
<dbReference type="GO" id="GO:0006811">
    <property type="term" value="P:monoatomic ion transport"/>
    <property type="evidence" value="ECO:0007669"/>
    <property type="project" value="UniProtKB-KW"/>
</dbReference>
<accession>A0AAW6TTN7</accession>
<feature type="domain" description="Polysaccharide export protein N-terminal" evidence="16">
    <location>
        <begin position="80"/>
        <end position="159"/>
    </location>
</feature>
<dbReference type="Gene3D" id="3.30.1950.10">
    <property type="entry name" value="wza like domain"/>
    <property type="match status" value="1"/>
</dbReference>
<evidence type="ECO:0000259" key="16">
    <source>
        <dbReference type="Pfam" id="PF02563"/>
    </source>
</evidence>
<feature type="region of interest" description="Disordered" evidence="15">
    <location>
        <begin position="343"/>
        <end position="363"/>
    </location>
</feature>
<evidence type="ECO:0000256" key="4">
    <source>
        <dbReference type="ARBA" id="ARBA00022452"/>
    </source>
</evidence>
<evidence type="ECO:0000256" key="3">
    <source>
        <dbReference type="ARBA" id="ARBA00022448"/>
    </source>
</evidence>
<feature type="compositionally biased region" description="Basic and acidic residues" evidence="15">
    <location>
        <begin position="394"/>
        <end position="409"/>
    </location>
</feature>
<dbReference type="Gene3D" id="3.10.560.10">
    <property type="entry name" value="Outer membrane lipoprotein wza domain like"/>
    <property type="match status" value="1"/>
</dbReference>
<evidence type="ECO:0000256" key="13">
    <source>
        <dbReference type="ARBA" id="ARBA00023237"/>
    </source>
</evidence>
<comment type="subcellular location">
    <subcellularLocation>
        <location evidence="1">Cell outer membrane</location>
        <topology evidence="1">Multi-pass membrane protein</topology>
    </subcellularLocation>
</comment>
<keyword evidence="13" id="KW-0998">Cell outer membrane</keyword>
<dbReference type="EMBL" id="JASCXX010000001">
    <property type="protein sequence ID" value="MDI6447644.1"/>
    <property type="molecule type" value="Genomic_DNA"/>
</dbReference>
<dbReference type="PANTHER" id="PTHR33619">
    <property type="entry name" value="POLYSACCHARIDE EXPORT PROTEIN GFCE-RELATED"/>
    <property type="match status" value="1"/>
</dbReference>
<feature type="compositionally biased region" description="Basic and acidic residues" evidence="15">
    <location>
        <begin position="344"/>
        <end position="354"/>
    </location>
</feature>
<dbReference type="InterPro" id="IPR049712">
    <property type="entry name" value="Poly_export"/>
</dbReference>
<dbReference type="PANTHER" id="PTHR33619:SF3">
    <property type="entry name" value="POLYSACCHARIDE EXPORT PROTEIN GFCE-RELATED"/>
    <property type="match status" value="1"/>
</dbReference>
<dbReference type="Pfam" id="PF22461">
    <property type="entry name" value="SLBB_2"/>
    <property type="match status" value="1"/>
</dbReference>
<dbReference type="AlphaFoldDB" id="A0AAW6TTN7"/>
<dbReference type="GO" id="GO:0015288">
    <property type="term" value="F:porin activity"/>
    <property type="evidence" value="ECO:0007669"/>
    <property type="project" value="UniProtKB-KW"/>
</dbReference>
<keyword evidence="5" id="KW-0762">Sugar transport</keyword>
<evidence type="ECO:0000256" key="2">
    <source>
        <dbReference type="ARBA" id="ARBA00009450"/>
    </source>
</evidence>
<evidence type="ECO:0000256" key="9">
    <source>
        <dbReference type="ARBA" id="ARBA00023065"/>
    </source>
</evidence>
<feature type="region of interest" description="Disordered" evidence="15">
    <location>
        <begin position="242"/>
        <end position="264"/>
    </location>
</feature>
<protein>
    <submittedName>
        <fullName evidence="18">Polysaccharide biosynthesis/export family protein</fullName>
    </submittedName>
</protein>
<evidence type="ECO:0000259" key="17">
    <source>
        <dbReference type="Pfam" id="PF22461"/>
    </source>
</evidence>
<gene>
    <name evidence="18" type="ORF">QJ522_01205</name>
</gene>
<feature type="region of interest" description="Disordered" evidence="15">
    <location>
        <begin position="377"/>
        <end position="410"/>
    </location>
</feature>
<keyword evidence="10" id="KW-0626">Porin</keyword>
<dbReference type="Pfam" id="PF02563">
    <property type="entry name" value="Poly_export"/>
    <property type="match status" value="1"/>
</dbReference>
<dbReference type="Proteomes" id="UP001431776">
    <property type="component" value="Unassembled WGS sequence"/>
</dbReference>
<evidence type="ECO:0000256" key="10">
    <source>
        <dbReference type="ARBA" id="ARBA00023114"/>
    </source>
</evidence>
<dbReference type="RefSeq" id="WP_349243054.1">
    <property type="nucleotide sequence ID" value="NZ_JASCXX010000001.1"/>
</dbReference>
<dbReference type="InterPro" id="IPR003715">
    <property type="entry name" value="Poly_export_N"/>
</dbReference>
<reference evidence="18" key="1">
    <citation type="submission" date="2023-05" db="EMBL/GenBank/DDBJ databases">
        <title>Anaerotaeda fermentans gen. nov., sp. nov., a novel anaerobic planctomycete of the new family within the order Sedimentisphaerales isolated from Taman Peninsula, Russia.</title>
        <authorList>
            <person name="Khomyakova M.A."/>
            <person name="Merkel A.Y."/>
            <person name="Slobodkin A.I."/>
        </authorList>
    </citation>
    <scope>NUCLEOTIDE SEQUENCE</scope>
    <source>
        <strain evidence="18">M17dextr</strain>
    </source>
</reference>
<proteinExistence type="inferred from homology"/>
<dbReference type="GO" id="GO:0015159">
    <property type="term" value="F:polysaccharide transmembrane transporter activity"/>
    <property type="evidence" value="ECO:0007669"/>
    <property type="project" value="InterPro"/>
</dbReference>
<keyword evidence="4" id="KW-1134">Transmembrane beta strand</keyword>
<comment type="caution">
    <text evidence="18">The sequence shown here is derived from an EMBL/GenBank/DDBJ whole genome shotgun (WGS) entry which is preliminary data.</text>
</comment>
<keyword evidence="7" id="KW-0732">Signal</keyword>
<evidence type="ECO:0000256" key="14">
    <source>
        <dbReference type="ARBA" id="ARBA00023288"/>
    </source>
</evidence>
<comment type="similarity">
    <text evidence="2">Belongs to the BexD/CtrA/VexA family.</text>
</comment>
<feature type="region of interest" description="Disordered" evidence="15">
    <location>
        <begin position="284"/>
        <end position="309"/>
    </location>
</feature>
<name>A0AAW6TTN7_9BACT</name>
<keyword evidence="8" id="KW-0625">Polysaccharide transport</keyword>
<evidence type="ECO:0000256" key="1">
    <source>
        <dbReference type="ARBA" id="ARBA00004571"/>
    </source>
</evidence>
<evidence type="ECO:0000256" key="8">
    <source>
        <dbReference type="ARBA" id="ARBA00023047"/>
    </source>
</evidence>
<keyword evidence="14" id="KW-0449">Lipoprotein</keyword>
<evidence type="ECO:0000256" key="12">
    <source>
        <dbReference type="ARBA" id="ARBA00023139"/>
    </source>
</evidence>
<keyword evidence="3" id="KW-0813">Transport</keyword>
<evidence type="ECO:0000256" key="6">
    <source>
        <dbReference type="ARBA" id="ARBA00022692"/>
    </source>
</evidence>
<evidence type="ECO:0000313" key="19">
    <source>
        <dbReference type="Proteomes" id="UP001431776"/>
    </source>
</evidence>
<dbReference type="InterPro" id="IPR054765">
    <property type="entry name" value="SLBB_dom"/>
</dbReference>
<evidence type="ECO:0000313" key="18">
    <source>
        <dbReference type="EMBL" id="MDI6447644.1"/>
    </source>
</evidence>
<sequence length="620" mass="67365">MCYVRLAIYDFARRAGLWLTVAALTAAVAGCSNKLLDPAQIGRFRPTPAVNVILDSLGVAEETPVAWAAADEPRPQDIVAVQGDYTLRTGDLVRISIFELYQEGATMVNDYVVSETGKISIPEVGVMQAAGLTETQLEQEIRQVLSPSVLKEPSVTVTLMNSQQRTFSILGNGVPQPGRYGIPRYDFRLTDALATAGGPMQFNVSHIYVARAHDPAAAPPMARPEIDELELVEPRSLQDVSLPAPAVRPPAPSLTVPQGEIPVPSEPAEKFELEREMLDLIKPSSGSTWPAPGRPVSQRPAPSAQESISASVVPPGYRLLAPEKPVAAKDPAASDVLIAPTEFGDARGETDRSTPPRPEPAGRVEWVFRNGQWVPVPVEPGYQAQPATPAPPAPDRRSQEAPVEEEHAGPIEWVQENGQWIPVEKGKPRPATPVAVEPRPEARPPKVEPLPMDAEWQEAVQTRLMKVPADKLLAGDPRYNVVIKPGDTIYVPVDLIGEFCIMGNVNRAGFIGLTGRPMTLKMAIAAAGGLGPLAYPKTCEVVRRLGGDREQIVMVDLDKIASGEQPDFFIKPNDLINVGTHPTSRWRAALRNAFRAAYGFAFVYDRNFVYADDYYGTSLF</sequence>